<reference evidence="2 3" key="1">
    <citation type="journal article" date="2021" name="Nat. Plants">
        <title>The Taxus genome provides insights into paclitaxel biosynthesis.</title>
        <authorList>
            <person name="Xiong X."/>
            <person name="Gou J."/>
            <person name="Liao Q."/>
            <person name="Li Y."/>
            <person name="Zhou Q."/>
            <person name="Bi G."/>
            <person name="Li C."/>
            <person name="Du R."/>
            <person name="Wang X."/>
            <person name="Sun T."/>
            <person name="Guo L."/>
            <person name="Liang H."/>
            <person name="Lu P."/>
            <person name="Wu Y."/>
            <person name="Zhang Z."/>
            <person name="Ro D.K."/>
            <person name="Shang Y."/>
            <person name="Huang S."/>
            <person name="Yan J."/>
        </authorList>
    </citation>
    <scope>NUCLEOTIDE SEQUENCE [LARGE SCALE GENOMIC DNA]</scope>
    <source>
        <strain evidence="2">Ta-2019</strain>
    </source>
</reference>
<evidence type="ECO:0000256" key="1">
    <source>
        <dbReference type="SAM" id="MobiDB-lite"/>
    </source>
</evidence>
<organism evidence="2 3">
    <name type="scientific">Taxus chinensis</name>
    <name type="common">Chinese yew</name>
    <name type="synonym">Taxus wallichiana var. chinensis</name>
    <dbReference type="NCBI Taxonomy" id="29808"/>
    <lineage>
        <taxon>Eukaryota</taxon>
        <taxon>Viridiplantae</taxon>
        <taxon>Streptophyta</taxon>
        <taxon>Embryophyta</taxon>
        <taxon>Tracheophyta</taxon>
        <taxon>Spermatophyta</taxon>
        <taxon>Pinopsida</taxon>
        <taxon>Pinidae</taxon>
        <taxon>Conifers II</taxon>
        <taxon>Cupressales</taxon>
        <taxon>Taxaceae</taxon>
        <taxon>Taxus</taxon>
    </lineage>
</organism>
<evidence type="ECO:0000313" key="3">
    <source>
        <dbReference type="Proteomes" id="UP000824469"/>
    </source>
</evidence>
<gene>
    <name evidence="2" type="ORF">KI387_021755</name>
</gene>
<dbReference type="Proteomes" id="UP000824469">
    <property type="component" value="Unassembled WGS sequence"/>
</dbReference>
<evidence type="ECO:0000313" key="2">
    <source>
        <dbReference type="EMBL" id="KAH9319986.1"/>
    </source>
</evidence>
<feature type="non-terminal residue" evidence="2">
    <location>
        <position position="60"/>
    </location>
</feature>
<protein>
    <submittedName>
        <fullName evidence="2">Uncharacterized protein</fullName>
    </submittedName>
</protein>
<comment type="caution">
    <text evidence="2">The sequence shown here is derived from an EMBL/GenBank/DDBJ whole genome shotgun (WGS) entry which is preliminary data.</text>
</comment>
<sequence>MSGIYQLSPPPSAPLPAGPCGASRLLPITDMPAVAAPPLRSLAVRGLCPNSLHTPDTRLL</sequence>
<dbReference type="AlphaFoldDB" id="A0AA38LDV7"/>
<feature type="region of interest" description="Disordered" evidence="1">
    <location>
        <begin position="1"/>
        <end position="20"/>
    </location>
</feature>
<accession>A0AA38LDV7</accession>
<keyword evidence="3" id="KW-1185">Reference proteome</keyword>
<dbReference type="EMBL" id="JAHRHJ020000004">
    <property type="protein sequence ID" value="KAH9319986.1"/>
    <property type="molecule type" value="Genomic_DNA"/>
</dbReference>
<proteinExistence type="predicted"/>
<name>A0AA38LDV7_TAXCH</name>
<feature type="compositionally biased region" description="Pro residues" evidence="1">
    <location>
        <begin position="8"/>
        <end position="17"/>
    </location>
</feature>